<proteinExistence type="predicted"/>
<evidence type="ECO:0000313" key="2">
    <source>
        <dbReference type="Proteomes" id="UP000182034"/>
    </source>
</evidence>
<sequence length="42" mass="5083">MINIYNNIKYFNLIKKHYFCIYYIKYEKIKSSNSCGNTTGNH</sequence>
<gene>
    <name evidence="1" type="ORF">SAMN05216324_103146</name>
</gene>
<name>A0A1K2IIC1_9FLAO</name>
<dbReference type="EMBL" id="FPKW01000003">
    <property type="protein sequence ID" value="SFZ92172.1"/>
    <property type="molecule type" value="Genomic_DNA"/>
</dbReference>
<organism evidence="1 2">
    <name type="scientific">Chryseobacterium limigenitum</name>
    <dbReference type="NCBI Taxonomy" id="1612149"/>
    <lineage>
        <taxon>Bacteria</taxon>
        <taxon>Pseudomonadati</taxon>
        <taxon>Bacteroidota</taxon>
        <taxon>Flavobacteriia</taxon>
        <taxon>Flavobacteriales</taxon>
        <taxon>Weeksellaceae</taxon>
        <taxon>Chryseobacterium group</taxon>
        <taxon>Chryseobacterium</taxon>
    </lineage>
</organism>
<evidence type="ECO:0000313" key="1">
    <source>
        <dbReference type="EMBL" id="SFZ92172.1"/>
    </source>
</evidence>
<keyword evidence="2" id="KW-1185">Reference proteome</keyword>
<protein>
    <submittedName>
        <fullName evidence="1">Uncharacterized protein</fullName>
    </submittedName>
</protein>
<accession>A0A1K2IIC1</accession>
<reference evidence="2" key="1">
    <citation type="submission" date="2016-10" db="EMBL/GenBank/DDBJ databases">
        <authorList>
            <person name="Varghese N."/>
            <person name="Submissions S."/>
        </authorList>
    </citation>
    <scope>NUCLEOTIDE SEQUENCE [LARGE SCALE GENOMIC DNA]</scope>
    <source>
        <strain evidence="2">SUR2</strain>
    </source>
</reference>
<dbReference type="Proteomes" id="UP000182034">
    <property type="component" value="Unassembled WGS sequence"/>
</dbReference>
<dbReference type="AlphaFoldDB" id="A0A1K2IIC1"/>